<dbReference type="InterPro" id="IPR013083">
    <property type="entry name" value="Znf_RING/FYVE/PHD"/>
</dbReference>
<dbReference type="AlphaFoldDB" id="A0A8H6FW01"/>
<comment type="caution">
    <text evidence="1">The sequence shown here is derived from an EMBL/GenBank/DDBJ whole genome shotgun (WGS) entry which is preliminary data.</text>
</comment>
<proteinExistence type="predicted"/>
<dbReference type="GeneID" id="59287583"/>
<evidence type="ECO:0000313" key="2">
    <source>
        <dbReference type="Proteomes" id="UP000578531"/>
    </source>
</evidence>
<organism evidence="1 2">
    <name type="scientific">Letharia columbiana</name>
    <dbReference type="NCBI Taxonomy" id="112416"/>
    <lineage>
        <taxon>Eukaryota</taxon>
        <taxon>Fungi</taxon>
        <taxon>Dikarya</taxon>
        <taxon>Ascomycota</taxon>
        <taxon>Pezizomycotina</taxon>
        <taxon>Lecanoromycetes</taxon>
        <taxon>OSLEUM clade</taxon>
        <taxon>Lecanoromycetidae</taxon>
        <taxon>Lecanorales</taxon>
        <taxon>Lecanorineae</taxon>
        <taxon>Parmeliaceae</taxon>
        <taxon>Letharia</taxon>
    </lineage>
</organism>
<dbReference type="EMBL" id="JACCJC010000022">
    <property type="protein sequence ID" value="KAF6235727.1"/>
    <property type="molecule type" value="Genomic_DNA"/>
</dbReference>
<keyword evidence="2" id="KW-1185">Reference proteome</keyword>
<protein>
    <recommendedName>
        <fullName evidence="3">RING-type domain-containing protein</fullName>
    </recommendedName>
</protein>
<evidence type="ECO:0008006" key="3">
    <source>
        <dbReference type="Google" id="ProtNLM"/>
    </source>
</evidence>
<dbReference type="Gene3D" id="3.30.40.10">
    <property type="entry name" value="Zinc/RING finger domain, C3HC4 (zinc finger)"/>
    <property type="match status" value="1"/>
</dbReference>
<dbReference type="RefSeq" id="XP_037165094.1">
    <property type="nucleotide sequence ID" value="XM_037307834.1"/>
</dbReference>
<evidence type="ECO:0000313" key="1">
    <source>
        <dbReference type="EMBL" id="KAF6235727.1"/>
    </source>
</evidence>
<gene>
    <name evidence="1" type="ORF">HO173_005922</name>
</gene>
<dbReference type="Proteomes" id="UP000578531">
    <property type="component" value="Unassembled WGS sequence"/>
</dbReference>
<sequence>MDSALIITSMDSPLQHLRSIRAEDLSPHEQACHVCGTPWGFPKDANGPMEYPVILTCGCIAGSLCLERSFETSPRCPLCKNAIRIIAGVNAPLNHNTRAHLRQLELRSGVNDWPIPSVESRREMLDSASMEEAEQTKSDLQGKLGVLNGCHSTFLSVRELEVCISLVDYRLGTATSVVDALDAFLKCPLFDPSLWVKTAEIRAYMEGNSTNPLQFKSSCGNFTDGDLRDVLMLVNMRAGTSFLLDELELVVSLMNFVHGSGVELLDVLGLREGGLLYVQPDSLELQPVDGELVKVFGTLDIRVGSKDAVEDLGDVFSQAAL</sequence>
<name>A0A8H6FW01_9LECA</name>
<reference evidence="1 2" key="1">
    <citation type="journal article" date="2020" name="Genomics">
        <title>Complete, high-quality genomes from long-read metagenomic sequencing of two wolf lichen thalli reveals enigmatic genome architecture.</title>
        <authorList>
            <person name="McKenzie S.K."/>
            <person name="Walston R.F."/>
            <person name="Allen J.L."/>
        </authorList>
    </citation>
    <scope>NUCLEOTIDE SEQUENCE [LARGE SCALE GENOMIC DNA]</scope>
    <source>
        <strain evidence="1">WasteWater2</strain>
    </source>
</reference>
<dbReference type="SUPFAM" id="SSF57850">
    <property type="entry name" value="RING/U-box"/>
    <property type="match status" value="1"/>
</dbReference>
<accession>A0A8H6FW01</accession>
<dbReference type="OrthoDB" id="5361943at2759"/>